<dbReference type="RefSeq" id="WP_386153397.1">
    <property type="nucleotide sequence ID" value="NZ_JBHMBS010000001.1"/>
</dbReference>
<evidence type="ECO:0000313" key="1">
    <source>
        <dbReference type="EMBL" id="MFB9674118.1"/>
    </source>
</evidence>
<reference evidence="1 2" key="1">
    <citation type="submission" date="2024-09" db="EMBL/GenBank/DDBJ databases">
        <authorList>
            <person name="Sun Q."/>
            <person name="Mori K."/>
        </authorList>
    </citation>
    <scope>NUCLEOTIDE SEQUENCE [LARGE SCALE GENOMIC DNA]</scope>
    <source>
        <strain evidence="1 2">JCM 3028</strain>
    </source>
</reference>
<evidence type="ECO:0000313" key="2">
    <source>
        <dbReference type="Proteomes" id="UP001589610"/>
    </source>
</evidence>
<proteinExistence type="predicted"/>
<name>A0ABV5T8Q1_9ACTN</name>
<accession>A0ABV5T8Q1</accession>
<sequence>MSDRITVFTVAPLVVPWVAARILDRIHTATGPGSAPCRCPPSA</sequence>
<gene>
    <name evidence="1" type="ORF">ACFFRH_01350</name>
</gene>
<keyword evidence="2" id="KW-1185">Reference proteome</keyword>
<protein>
    <submittedName>
        <fullName evidence="1">Uncharacterized protein</fullName>
    </submittedName>
</protein>
<organism evidence="1 2">
    <name type="scientific">Streptosporangium vulgare</name>
    <dbReference type="NCBI Taxonomy" id="46190"/>
    <lineage>
        <taxon>Bacteria</taxon>
        <taxon>Bacillati</taxon>
        <taxon>Actinomycetota</taxon>
        <taxon>Actinomycetes</taxon>
        <taxon>Streptosporangiales</taxon>
        <taxon>Streptosporangiaceae</taxon>
        <taxon>Streptosporangium</taxon>
    </lineage>
</organism>
<dbReference type="Proteomes" id="UP001589610">
    <property type="component" value="Unassembled WGS sequence"/>
</dbReference>
<dbReference type="EMBL" id="JBHMBS010000001">
    <property type="protein sequence ID" value="MFB9674118.1"/>
    <property type="molecule type" value="Genomic_DNA"/>
</dbReference>
<comment type="caution">
    <text evidence="1">The sequence shown here is derived from an EMBL/GenBank/DDBJ whole genome shotgun (WGS) entry which is preliminary data.</text>
</comment>